<gene>
    <name evidence="3" type="ORF">DDE20_10920</name>
</gene>
<name>A0A2T8HTI3_9RHOB</name>
<keyword evidence="4" id="KW-1185">Reference proteome</keyword>
<feature type="domain" description="SnoaL-like" evidence="2">
    <location>
        <begin position="43"/>
        <end position="145"/>
    </location>
</feature>
<dbReference type="InterPro" id="IPR032710">
    <property type="entry name" value="NTF2-like_dom_sf"/>
</dbReference>
<dbReference type="Pfam" id="PF12680">
    <property type="entry name" value="SnoaL_2"/>
    <property type="match status" value="1"/>
</dbReference>
<evidence type="ECO:0000259" key="2">
    <source>
        <dbReference type="Pfam" id="PF12680"/>
    </source>
</evidence>
<dbReference type="InterPro" id="IPR037401">
    <property type="entry name" value="SnoaL-like"/>
</dbReference>
<sequence>MGARSIGSGDGETLRRASETDLNTTETIMPDADSHEAYFRSVLTELYAGNFEPFNAAIADDYICHTPGRSSIAGDYHGTEQAEVKRPKMRALTAGSFKVRKLGDICISGDWAMVPVVVSAEAGDTKLETPAFGIWRFRGDKIVEHWEMNFDQYGFDAFVAAAEAQGR</sequence>
<evidence type="ECO:0000256" key="1">
    <source>
        <dbReference type="SAM" id="MobiDB-lite"/>
    </source>
</evidence>
<reference evidence="3 4" key="1">
    <citation type="submission" date="2018-04" db="EMBL/GenBank/DDBJ databases">
        <title>Pararhodobacter oceanense sp. nov., isolated from marine intertidal sediment.</title>
        <authorList>
            <person name="Wang X.-L."/>
            <person name="Du Z.-J."/>
        </authorList>
    </citation>
    <scope>NUCLEOTIDE SEQUENCE [LARGE SCALE GENOMIC DNA]</scope>
    <source>
        <strain evidence="3 4">AM505</strain>
    </source>
</reference>
<organism evidence="3 4">
    <name type="scientific">Pararhodobacter oceanensis</name>
    <dbReference type="NCBI Taxonomy" id="2172121"/>
    <lineage>
        <taxon>Bacteria</taxon>
        <taxon>Pseudomonadati</taxon>
        <taxon>Pseudomonadota</taxon>
        <taxon>Alphaproteobacteria</taxon>
        <taxon>Rhodobacterales</taxon>
        <taxon>Paracoccaceae</taxon>
        <taxon>Pararhodobacter</taxon>
    </lineage>
</organism>
<feature type="region of interest" description="Disordered" evidence="1">
    <location>
        <begin position="1"/>
        <end position="29"/>
    </location>
</feature>
<comment type="caution">
    <text evidence="3">The sequence shown here is derived from an EMBL/GenBank/DDBJ whole genome shotgun (WGS) entry which is preliminary data.</text>
</comment>
<proteinExistence type="predicted"/>
<dbReference type="Proteomes" id="UP000245911">
    <property type="component" value="Unassembled WGS sequence"/>
</dbReference>
<accession>A0A2T8HTI3</accession>
<protein>
    <recommendedName>
        <fullName evidence="2">SnoaL-like domain-containing protein</fullName>
    </recommendedName>
</protein>
<dbReference type="EMBL" id="QDKM01000004">
    <property type="protein sequence ID" value="PVH28693.1"/>
    <property type="molecule type" value="Genomic_DNA"/>
</dbReference>
<evidence type="ECO:0000313" key="4">
    <source>
        <dbReference type="Proteomes" id="UP000245911"/>
    </source>
</evidence>
<dbReference type="Gene3D" id="3.10.450.50">
    <property type="match status" value="1"/>
</dbReference>
<dbReference type="SUPFAM" id="SSF54427">
    <property type="entry name" value="NTF2-like"/>
    <property type="match status" value="1"/>
</dbReference>
<dbReference type="OrthoDB" id="7707694at2"/>
<dbReference type="AlphaFoldDB" id="A0A2T8HTI3"/>
<evidence type="ECO:0000313" key="3">
    <source>
        <dbReference type="EMBL" id="PVH28693.1"/>
    </source>
</evidence>